<dbReference type="PROSITE" id="PS50932">
    <property type="entry name" value="HTH_LACI_2"/>
    <property type="match status" value="1"/>
</dbReference>
<evidence type="ECO:0000313" key="6">
    <source>
        <dbReference type="Proteomes" id="UP000504882"/>
    </source>
</evidence>
<proteinExistence type="predicted"/>
<accession>A0ABY2E5A1</accession>
<organism evidence="5 6">
    <name type="scientific">Occultella glacieicola</name>
    <dbReference type="NCBI Taxonomy" id="2518684"/>
    <lineage>
        <taxon>Bacteria</taxon>
        <taxon>Bacillati</taxon>
        <taxon>Actinomycetota</taxon>
        <taxon>Actinomycetes</taxon>
        <taxon>Micrococcales</taxon>
        <taxon>Ruaniaceae</taxon>
        <taxon>Occultella</taxon>
    </lineage>
</organism>
<evidence type="ECO:0000256" key="1">
    <source>
        <dbReference type="ARBA" id="ARBA00023015"/>
    </source>
</evidence>
<name>A0ABY2E5A1_9MICO</name>
<keyword evidence="2" id="KW-0238">DNA-binding</keyword>
<comment type="caution">
    <text evidence="5">The sequence shown here is derived from an EMBL/GenBank/DDBJ whole genome shotgun (WGS) entry which is preliminary data.</text>
</comment>
<evidence type="ECO:0000256" key="2">
    <source>
        <dbReference type="ARBA" id="ARBA00023125"/>
    </source>
</evidence>
<dbReference type="EMBL" id="SMNA01000005">
    <property type="protein sequence ID" value="TDE94275.1"/>
    <property type="molecule type" value="Genomic_DNA"/>
</dbReference>
<feature type="domain" description="HTH lacI-type" evidence="4">
    <location>
        <begin position="33"/>
        <end position="87"/>
    </location>
</feature>
<keyword evidence="6" id="KW-1185">Reference proteome</keyword>
<dbReference type="InterPro" id="IPR000843">
    <property type="entry name" value="HTH_LacI"/>
</dbReference>
<dbReference type="Proteomes" id="UP000504882">
    <property type="component" value="Unassembled WGS sequence"/>
</dbReference>
<dbReference type="SUPFAM" id="SSF53822">
    <property type="entry name" value="Periplasmic binding protein-like I"/>
    <property type="match status" value="1"/>
</dbReference>
<dbReference type="RefSeq" id="WP_133108001.1">
    <property type="nucleotide sequence ID" value="NZ_SMNA01000005.1"/>
</dbReference>
<dbReference type="Pfam" id="PF13377">
    <property type="entry name" value="Peripla_BP_3"/>
    <property type="match status" value="1"/>
</dbReference>
<dbReference type="InterPro" id="IPR046335">
    <property type="entry name" value="LacI/GalR-like_sensor"/>
</dbReference>
<dbReference type="CDD" id="cd06288">
    <property type="entry name" value="PBP1_sucrose_transcription_regulator"/>
    <property type="match status" value="1"/>
</dbReference>
<dbReference type="Pfam" id="PF00356">
    <property type="entry name" value="LacI"/>
    <property type="match status" value="1"/>
</dbReference>
<evidence type="ECO:0000313" key="5">
    <source>
        <dbReference type="EMBL" id="TDE94275.1"/>
    </source>
</evidence>
<evidence type="ECO:0000256" key="3">
    <source>
        <dbReference type="ARBA" id="ARBA00023163"/>
    </source>
</evidence>
<keyword evidence="1" id="KW-0805">Transcription regulation</keyword>
<dbReference type="PROSITE" id="PS00356">
    <property type="entry name" value="HTH_LACI_1"/>
    <property type="match status" value="1"/>
</dbReference>
<keyword evidence="3" id="KW-0804">Transcription</keyword>
<dbReference type="PANTHER" id="PTHR30146">
    <property type="entry name" value="LACI-RELATED TRANSCRIPTIONAL REPRESSOR"/>
    <property type="match status" value="1"/>
</dbReference>
<dbReference type="InterPro" id="IPR028082">
    <property type="entry name" value="Peripla_BP_I"/>
</dbReference>
<reference evidence="5 6" key="1">
    <citation type="submission" date="2019-03" db="EMBL/GenBank/DDBJ databases">
        <title>Genomic features of bacteria from cold environments.</title>
        <authorList>
            <person name="Shen L."/>
        </authorList>
    </citation>
    <scope>NUCLEOTIDE SEQUENCE [LARGE SCALE GENOMIC DNA]</scope>
    <source>
        <strain evidence="6">T3246-1</strain>
    </source>
</reference>
<dbReference type="Gene3D" id="1.10.260.40">
    <property type="entry name" value="lambda repressor-like DNA-binding domains"/>
    <property type="match status" value="1"/>
</dbReference>
<dbReference type="Gene3D" id="3.40.50.2300">
    <property type="match status" value="2"/>
</dbReference>
<protein>
    <submittedName>
        <fullName evidence="5">LacI family transcriptional regulator</fullName>
    </submittedName>
</protein>
<dbReference type="SUPFAM" id="SSF47413">
    <property type="entry name" value="lambda repressor-like DNA-binding domains"/>
    <property type="match status" value="1"/>
</dbReference>
<dbReference type="SMART" id="SM00354">
    <property type="entry name" value="HTH_LACI"/>
    <property type="match status" value="1"/>
</dbReference>
<dbReference type="PANTHER" id="PTHR30146:SF109">
    <property type="entry name" value="HTH-TYPE TRANSCRIPTIONAL REGULATOR GALS"/>
    <property type="match status" value="1"/>
</dbReference>
<dbReference type="InterPro" id="IPR010982">
    <property type="entry name" value="Lambda_DNA-bd_dom_sf"/>
</dbReference>
<evidence type="ECO:0000259" key="4">
    <source>
        <dbReference type="PROSITE" id="PS50932"/>
    </source>
</evidence>
<dbReference type="CDD" id="cd01392">
    <property type="entry name" value="HTH_LacI"/>
    <property type="match status" value="1"/>
</dbReference>
<sequence>MGRGVAPDPRPAQEGLEFPETERYDVAEPHRRTTIRDVAARAGVSPGTVSKALNGTGQISTETRQRILAAAAETGFKPNELARSVFERRSYTVGMITTDSFERFSVPVMLGAEDALGAGRISVFLCDSRDDPIREKHYIDVLQGRRVDGFIVTGRSSNVRQPLNVEPGTPVVYALTPSADPADCSIVVDDAAAGRIAGEHFLRMGRTRIAHVTGPEHFDAARERAGGLLDALTDAGAALVAPTFYGGWGEEWGRQAGQMLLRAHPEVDAIYCGSDLVARGVGDSMRELGRHVPRDVALIGTDNWEIVATGARPPLTTVDTGLSEVGRIAAERLLDAIAGRPHSGVERVAPHLVIRGSTDATGAV</sequence>
<gene>
    <name evidence="5" type="ORF">EXU48_12680</name>
</gene>